<dbReference type="InterPro" id="IPR055457">
    <property type="entry name" value="OST48_N"/>
</dbReference>
<organism evidence="3 4">
    <name type="scientific">Ambrosiozyma monospora</name>
    <name type="common">Yeast</name>
    <name type="synonym">Endomycopsis monosporus</name>
    <dbReference type="NCBI Taxonomy" id="43982"/>
    <lineage>
        <taxon>Eukaryota</taxon>
        <taxon>Fungi</taxon>
        <taxon>Dikarya</taxon>
        <taxon>Ascomycota</taxon>
        <taxon>Saccharomycotina</taxon>
        <taxon>Pichiomycetes</taxon>
        <taxon>Pichiales</taxon>
        <taxon>Pichiaceae</taxon>
        <taxon>Ambrosiozyma</taxon>
    </lineage>
</organism>
<evidence type="ECO:0000259" key="2">
    <source>
        <dbReference type="Pfam" id="PF03345"/>
    </source>
</evidence>
<sequence>MKSKRFSGHADATCSLGDGWTFFSQELQLNKTPNSTQQSKNNNKFCRNTLKYHTMNFSSVFFTIACLFQLAFAIGPPTDFSKTLVIYDKDDTDFISEHSQFLSLLKSRSLDYEVKSTFDFDNKVFEHGQKLYQNIIVFPTHAKTIVDEKDFLEFSKKGGNLFIITDDSGIQTDVAIFLNQLGIYPSPKGYKYVDHHVKDSNVISKPNLKYLTNAKVDELAFNDGSVALLSNSELLIPVLQASKKLLVSKV</sequence>
<dbReference type="PANTHER" id="PTHR10830">
    <property type="entry name" value="DOLICHYL-DIPHOSPHOOLIGOSACCHARIDE--PROTEIN GLYCOSYLTRANSFERASE 48 KDA SUBUNIT"/>
    <property type="match status" value="1"/>
</dbReference>
<comment type="pathway">
    <text evidence="1">Protein modification; protein glycosylation.</text>
</comment>
<name>A0A9W7DH15_AMBMO</name>
<dbReference type="EMBL" id="BSXU01002350">
    <property type="protein sequence ID" value="GMG36733.1"/>
    <property type="molecule type" value="Genomic_DNA"/>
</dbReference>
<dbReference type="Proteomes" id="UP001165063">
    <property type="component" value="Unassembled WGS sequence"/>
</dbReference>
<keyword evidence="1" id="KW-0812">Transmembrane</keyword>
<dbReference type="GO" id="GO:0018279">
    <property type="term" value="P:protein N-linked glycosylation via asparagine"/>
    <property type="evidence" value="ECO:0007669"/>
    <property type="project" value="UniProtKB-UniRule"/>
</dbReference>
<gene>
    <name evidence="3" type="ORF">Amon01_000471600</name>
</gene>
<reference evidence="3" key="1">
    <citation type="submission" date="2023-04" db="EMBL/GenBank/DDBJ databases">
        <title>Ambrosiozyma monospora NBRC 1965.</title>
        <authorList>
            <person name="Ichikawa N."/>
            <person name="Sato H."/>
            <person name="Tonouchi N."/>
        </authorList>
    </citation>
    <scope>NUCLEOTIDE SEQUENCE</scope>
    <source>
        <strain evidence="3">NBRC 1965</strain>
    </source>
</reference>
<dbReference type="PANTHER" id="PTHR10830:SF0">
    <property type="entry name" value="DOLICHYL-DIPHOSPHOOLIGOSACCHARIDE--PROTEIN GLYCOSYLTRANSFERASE 48 KDA SUBUNIT"/>
    <property type="match status" value="1"/>
</dbReference>
<keyword evidence="1" id="KW-0256">Endoplasmic reticulum</keyword>
<comment type="caution">
    <text evidence="3">The sequence shown here is derived from an EMBL/GenBank/DDBJ whole genome shotgun (WGS) entry which is preliminary data.</text>
</comment>
<dbReference type="Pfam" id="PF03345">
    <property type="entry name" value="OST48_N"/>
    <property type="match status" value="1"/>
</dbReference>
<comment type="function">
    <text evidence="1">Subunit of the oligosaccharyl transferase (OST) complex that catalyzes the initial transfer of a defined glycan (Glc(3)Man(9)GlcNAc(2) in eukaryotes) from the lipid carrier dolichol-pyrophosphate to an asparagine residue within an Asn-X-Ser/Thr consensus motif in nascent polypeptide chains, the first step in protein N-glycosylation. N-glycosylation occurs cotranslationally and the complex associates with the Sec61 complex at the channel-forming translocon complex that mediates protein translocation across the endoplasmic reticulum (ER).</text>
</comment>
<keyword evidence="4" id="KW-1185">Reference proteome</keyword>
<evidence type="ECO:0000313" key="4">
    <source>
        <dbReference type="Proteomes" id="UP001165063"/>
    </source>
</evidence>
<dbReference type="AlphaFoldDB" id="A0A9W7DH15"/>
<protein>
    <recommendedName>
        <fullName evidence="1">Dolichyl-diphosphooligosaccharide--protein glycosyltransferase subunit WBP1</fullName>
        <shortName evidence="1">Oligosaccharyl transferase subunit WBP1</shortName>
    </recommendedName>
</protein>
<comment type="subcellular location">
    <subcellularLocation>
        <location evidence="1">Endoplasmic reticulum membrane</location>
        <topology evidence="1">Single-pass type I membrane protein</topology>
    </subcellularLocation>
</comment>
<feature type="transmembrane region" description="Helical" evidence="1">
    <location>
        <begin position="57"/>
        <end position="75"/>
    </location>
</feature>
<keyword evidence="1" id="KW-0472">Membrane</keyword>
<accession>A0A9W7DH15</accession>
<evidence type="ECO:0000256" key="1">
    <source>
        <dbReference type="RuleBase" id="RU361142"/>
    </source>
</evidence>
<proteinExistence type="inferred from homology"/>
<comment type="similarity">
    <text evidence="1">Belongs to the DDOST 48 kDa subunit family.</text>
</comment>
<comment type="subunit">
    <text evidence="1">Component of the oligosaccharyltransferase (OST) complex.</text>
</comment>
<dbReference type="GO" id="GO:0008250">
    <property type="term" value="C:oligosaccharyltransferase complex"/>
    <property type="evidence" value="ECO:0007669"/>
    <property type="project" value="TreeGrafter"/>
</dbReference>
<evidence type="ECO:0000313" key="3">
    <source>
        <dbReference type="EMBL" id="GMG36733.1"/>
    </source>
</evidence>
<dbReference type="InterPro" id="IPR005013">
    <property type="entry name" value="DDOST_48_kDa_subunit"/>
</dbReference>
<feature type="domain" description="OST48 N-terminal" evidence="2">
    <location>
        <begin position="82"/>
        <end position="244"/>
    </location>
</feature>
<dbReference type="OrthoDB" id="29105at2759"/>
<keyword evidence="1" id="KW-1133">Transmembrane helix</keyword>